<gene>
    <name evidence="1" type="ORF">FHE65_31905</name>
</gene>
<protein>
    <submittedName>
        <fullName evidence="1">Uncharacterized protein</fullName>
    </submittedName>
</protein>
<comment type="caution">
    <text evidence="1">The sequence shown here is derived from an EMBL/GenBank/DDBJ whole genome shotgun (WGS) entry which is preliminary data.</text>
</comment>
<dbReference type="Proteomes" id="UP000306740">
    <property type="component" value="Unassembled WGS sequence"/>
</dbReference>
<dbReference type="RefSeq" id="WP_139107169.1">
    <property type="nucleotide sequence ID" value="NZ_VDFR01000206.1"/>
</dbReference>
<accession>A0A5C4M9S9</accession>
<organism evidence="1 2">
    <name type="scientific">Mumia zhuanghuii</name>
    <dbReference type="NCBI Taxonomy" id="2585211"/>
    <lineage>
        <taxon>Bacteria</taxon>
        <taxon>Bacillati</taxon>
        <taxon>Actinomycetota</taxon>
        <taxon>Actinomycetes</taxon>
        <taxon>Propionibacteriales</taxon>
        <taxon>Nocardioidaceae</taxon>
        <taxon>Mumia</taxon>
    </lineage>
</organism>
<evidence type="ECO:0000313" key="2">
    <source>
        <dbReference type="Proteomes" id="UP000306740"/>
    </source>
</evidence>
<reference evidence="1 2" key="1">
    <citation type="submission" date="2019-05" db="EMBL/GenBank/DDBJ databases">
        <title>Mumia sp. nov., isolated from the intestinal contents of plateau pika (Ochotona curzoniae) in the Qinghai-Tibet plateau of China.</title>
        <authorList>
            <person name="Tian Z."/>
        </authorList>
    </citation>
    <scope>NUCLEOTIDE SEQUENCE [LARGE SCALE GENOMIC DNA]</scope>
    <source>
        <strain evidence="2">527</strain>
    </source>
</reference>
<proteinExistence type="predicted"/>
<evidence type="ECO:0000313" key="1">
    <source>
        <dbReference type="EMBL" id="TNC31280.1"/>
    </source>
</evidence>
<sequence length="78" mass="8810">MEPPSSQGRPQERAHSLVEQRHVPVSLVVAEEACPRVALRELAKPLQCRDEPLMRGCMRADVLRAAWVLLDQRRSVLA</sequence>
<dbReference type="EMBL" id="VDFR01000206">
    <property type="protein sequence ID" value="TNC31280.1"/>
    <property type="molecule type" value="Genomic_DNA"/>
</dbReference>
<name>A0A5C4M9S9_9ACTN</name>
<dbReference type="AlphaFoldDB" id="A0A5C4M9S9"/>